<dbReference type="EMBL" id="CAJOBE010000710">
    <property type="protein sequence ID" value="CAF3676881.1"/>
    <property type="molecule type" value="Genomic_DNA"/>
</dbReference>
<evidence type="ECO:0000313" key="8">
    <source>
        <dbReference type="Proteomes" id="UP000663874"/>
    </source>
</evidence>
<dbReference type="PANTHER" id="PTHR12619:SF33">
    <property type="entry name" value="RFX, ISOFORM H"/>
    <property type="match status" value="1"/>
</dbReference>
<evidence type="ECO:0000256" key="1">
    <source>
        <dbReference type="ARBA" id="ARBA00004123"/>
    </source>
</evidence>
<comment type="subcellular location">
    <subcellularLocation>
        <location evidence="1">Nucleus</location>
    </subcellularLocation>
</comment>
<feature type="domain" description="RFX-type winged-helix" evidence="6">
    <location>
        <begin position="19"/>
        <end position="94"/>
    </location>
</feature>
<name>A0A818SX71_9BILA</name>
<comment type="caution">
    <text evidence="7">The sequence shown here is derived from an EMBL/GenBank/DDBJ whole genome shotgun (WGS) entry which is preliminary data.</text>
</comment>
<dbReference type="InterPro" id="IPR003150">
    <property type="entry name" value="DNA-bd_RFX"/>
</dbReference>
<reference evidence="7" key="1">
    <citation type="submission" date="2021-02" db="EMBL/GenBank/DDBJ databases">
        <authorList>
            <person name="Nowell W R."/>
        </authorList>
    </citation>
    <scope>NUCLEOTIDE SEQUENCE</scope>
</reference>
<evidence type="ECO:0000259" key="6">
    <source>
        <dbReference type="PROSITE" id="PS51526"/>
    </source>
</evidence>
<dbReference type="FunFam" id="1.10.10.10:FF:000017">
    <property type="entry name" value="transcription factor RFX3 isoform X1"/>
    <property type="match status" value="1"/>
</dbReference>
<keyword evidence="3" id="KW-0238">DNA-binding</keyword>
<keyword evidence="2" id="KW-0805">Transcription regulation</keyword>
<keyword evidence="4" id="KW-0804">Transcription</keyword>
<dbReference type="Gene3D" id="1.10.10.10">
    <property type="entry name" value="Winged helix-like DNA-binding domain superfamily/Winged helix DNA-binding domain"/>
    <property type="match status" value="1"/>
</dbReference>
<protein>
    <recommendedName>
        <fullName evidence="6">RFX-type winged-helix domain-containing protein</fullName>
    </recommendedName>
</protein>
<dbReference type="GO" id="GO:0000978">
    <property type="term" value="F:RNA polymerase II cis-regulatory region sequence-specific DNA binding"/>
    <property type="evidence" value="ECO:0007669"/>
    <property type="project" value="TreeGrafter"/>
</dbReference>
<dbReference type="GO" id="GO:0000981">
    <property type="term" value="F:DNA-binding transcription factor activity, RNA polymerase II-specific"/>
    <property type="evidence" value="ECO:0007669"/>
    <property type="project" value="TreeGrafter"/>
</dbReference>
<dbReference type="SUPFAM" id="SSF46785">
    <property type="entry name" value="Winged helix' DNA-binding domain"/>
    <property type="match status" value="1"/>
</dbReference>
<proteinExistence type="predicted"/>
<accession>A0A818SX71</accession>
<sequence>MSSDQLIERWCKDHATPTTVQWLVDNFEPAEGSSIRRSILYNFYLEHCLGLKVEALNPASFGKLIHSVFLGLKTRRLGTRGNSKYHYYGIQVKSSSPLIKQMPFDGDLLNIHYDFDNQSIHLNMSPNEDIFSPLSTQINNNNNNNNSLVEFLFPNDTLLISNELPSEITMNDIKIFQKTHNDYSTKLYQAFLKFQYDFIEKLIQQFWSLTNIHLSQTNDLTNN</sequence>
<evidence type="ECO:0000313" key="7">
    <source>
        <dbReference type="EMBL" id="CAF3676881.1"/>
    </source>
</evidence>
<dbReference type="InterPro" id="IPR039779">
    <property type="entry name" value="RFX-like"/>
</dbReference>
<dbReference type="InterPro" id="IPR036388">
    <property type="entry name" value="WH-like_DNA-bd_sf"/>
</dbReference>
<dbReference type="AlphaFoldDB" id="A0A818SX71"/>
<evidence type="ECO:0000256" key="2">
    <source>
        <dbReference type="ARBA" id="ARBA00023015"/>
    </source>
</evidence>
<dbReference type="GO" id="GO:0005634">
    <property type="term" value="C:nucleus"/>
    <property type="evidence" value="ECO:0007669"/>
    <property type="project" value="UniProtKB-SubCell"/>
</dbReference>
<dbReference type="Proteomes" id="UP000663874">
    <property type="component" value="Unassembled WGS sequence"/>
</dbReference>
<keyword evidence="5" id="KW-0539">Nucleus</keyword>
<dbReference type="InterPro" id="IPR036390">
    <property type="entry name" value="WH_DNA-bd_sf"/>
</dbReference>
<dbReference type="Pfam" id="PF02257">
    <property type="entry name" value="RFX_DNA_binding"/>
    <property type="match status" value="1"/>
</dbReference>
<evidence type="ECO:0000256" key="3">
    <source>
        <dbReference type="ARBA" id="ARBA00023125"/>
    </source>
</evidence>
<evidence type="ECO:0000256" key="5">
    <source>
        <dbReference type="ARBA" id="ARBA00023242"/>
    </source>
</evidence>
<organism evidence="7 8">
    <name type="scientific">Rotaria sordida</name>
    <dbReference type="NCBI Taxonomy" id="392033"/>
    <lineage>
        <taxon>Eukaryota</taxon>
        <taxon>Metazoa</taxon>
        <taxon>Spiralia</taxon>
        <taxon>Gnathifera</taxon>
        <taxon>Rotifera</taxon>
        <taxon>Eurotatoria</taxon>
        <taxon>Bdelloidea</taxon>
        <taxon>Philodinida</taxon>
        <taxon>Philodinidae</taxon>
        <taxon>Rotaria</taxon>
    </lineage>
</organism>
<dbReference type="PANTHER" id="PTHR12619">
    <property type="entry name" value="RFX TRANSCRIPTION FACTOR FAMILY"/>
    <property type="match status" value="1"/>
</dbReference>
<feature type="non-terminal residue" evidence="7">
    <location>
        <position position="1"/>
    </location>
</feature>
<dbReference type="PROSITE" id="PS51526">
    <property type="entry name" value="RFX_DBD"/>
    <property type="match status" value="1"/>
</dbReference>
<evidence type="ECO:0000256" key="4">
    <source>
        <dbReference type="ARBA" id="ARBA00023163"/>
    </source>
</evidence>
<gene>
    <name evidence="7" type="ORF">FNK824_LOCUS7580</name>
</gene>